<protein>
    <recommendedName>
        <fullName evidence="3">BTB domain-containing protein</fullName>
    </recommendedName>
</protein>
<keyword evidence="2" id="KW-1185">Reference proteome</keyword>
<dbReference type="GeneID" id="38119014"/>
<dbReference type="AlphaFoldDB" id="A0A3D8R4Z6"/>
<dbReference type="OrthoDB" id="6359816at2759"/>
<dbReference type="EMBL" id="PVWQ01000011">
    <property type="protein sequence ID" value="RDW68884.1"/>
    <property type="molecule type" value="Genomic_DNA"/>
</dbReference>
<dbReference type="STRING" id="1810919.A0A3D8R4Z6"/>
<evidence type="ECO:0000313" key="1">
    <source>
        <dbReference type="EMBL" id="RDW68884.1"/>
    </source>
</evidence>
<organism evidence="1 2">
    <name type="scientific">Aspergillus mulundensis</name>
    <dbReference type="NCBI Taxonomy" id="1810919"/>
    <lineage>
        <taxon>Eukaryota</taxon>
        <taxon>Fungi</taxon>
        <taxon>Dikarya</taxon>
        <taxon>Ascomycota</taxon>
        <taxon>Pezizomycotina</taxon>
        <taxon>Eurotiomycetes</taxon>
        <taxon>Eurotiomycetidae</taxon>
        <taxon>Eurotiales</taxon>
        <taxon>Aspergillaceae</taxon>
        <taxon>Aspergillus</taxon>
        <taxon>Aspergillus subgen. Nidulantes</taxon>
    </lineage>
</organism>
<dbReference type="Proteomes" id="UP000256690">
    <property type="component" value="Unassembled WGS sequence"/>
</dbReference>
<reference evidence="1 2" key="1">
    <citation type="journal article" date="2018" name="IMA Fungus">
        <title>IMA Genome-F 9: Draft genome sequence of Annulohypoxylon stygium, Aspergillus mulundensis, Berkeleyomyces basicola (syn. Thielaviopsis basicola), Ceratocystis smalleyi, two Cercospora beticola strains, Coleophoma cylindrospora, Fusarium fracticaudum, Phialophora cf. hyalina, and Morchella septimelata.</title>
        <authorList>
            <person name="Wingfield B.D."/>
            <person name="Bills G.F."/>
            <person name="Dong Y."/>
            <person name="Huang W."/>
            <person name="Nel W.J."/>
            <person name="Swalarsk-Parry B.S."/>
            <person name="Vaghefi N."/>
            <person name="Wilken P.M."/>
            <person name="An Z."/>
            <person name="de Beer Z.W."/>
            <person name="De Vos L."/>
            <person name="Chen L."/>
            <person name="Duong T.A."/>
            <person name="Gao Y."/>
            <person name="Hammerbacher A."/>
            <person name="Kikkert J.R."/>
            <person name="Li Y."/>
            <person name="Li H."/>
            <person name="Li K."/>
            <person name="Li Q."/>
            <person name="Liu X."/>
            <person name="Ma X."/>
            <person name="Naidoo K."/>
            <person name="Pethybridge S.J."/>
            <person name="Sun J."/>
            <person name="Steenkamp E.T."/>
            <person name="van der Nest M.A."/>
            <person name="van Wyk S."/>
            <person name="Wingfield M.J."/>
            <person name="Xiong C."/>
            <person name="Yue Q."/>
            <person name="Zhang X."/>
        </authorList>
    </citation>
    <scope>NUCLEOTIDE SEQUENCE [LARGE SCALE GENOMIC DNA]</scope>
    <source>
        <strain evidence="1 2">DSM 5745</strain>
    </source>
</reference>
<evidence type="ECO:0008006" key="3">
    <source>
        <dbReference type="Google" id="ProtNLM"/>
    </source>
</evidence>
<gene>
    <name evidence="1" type="ORF">DSM5745_08644</name>
</gene>
<dbReference type="RefSeq" id="XP_026600673.1">
    <property type="nucleotide sequence ID" value="XM_026750660.1"/>
</dbReference>
<name>A0A3D8R4Z6_9EURO</name>
<accession>A0A3D8R4Z6</accession>
<comment type="caution">
    <text evidence="1">The sequence shown here is derived from an EMBL/GenBank/DDBJ whole genome shotgun (WGS) entry which is preliminary data.</text>
</comment>
<proteinExistence type="predicted"/>
<sequence length="248" mass="27404">MSEPAAVPYSSFLESETVVLKASESGRHLRIHRGLLNLKGGHILHAFEAALGGEKCEICVFQTTSESTLVRFIEWAYTGDYPAKISPRRAGPRAPQQDCDESKEPCVHIQQLAMIIDPDTDESLANHSLLAHVHLYIFARAYAIPGLRRLALEKAMATLRDLDQPITLRDRLAVMAALHASSTKLLRNDPFLEWIAQYAAYNIEHLRALGAFELLLVKRPQLGASIFWKILAGGQAPWQGVPSTDGSA</sequence>
<evidence type="ECO:0000313" key="2">
    <source>
        <dbReference type="Proteomes" id="UP000256690"/>
    </source>
</evidence>